<dbReference type="EMBL" id="JXTC01000007">
    <property type="protein sequence ID" value="POO01660.1"/>
    <property type="molecule type" value="Genomic_DNA"/>
</dbReference>
<feature type="region of interest" description="Disordered" evidence="1">
    <location>
        <begin position="23"/>
        <end position="54"/>
    </location>
</feature>
<dbReference type="OrthoDB" id="1189304at2759"/>
<evidence type="ECO:0000313" key="2">
    <source>
        <dbReference type="EMBL" id="POO01660.1"/>
    </source>
</evidence>
<organism evidence="2 3">
    <name type="scientific">Trema orientale</name>
    <name type="common">Charcoal tree</name>
    <name type="synonym">Celtis orientalis</name>
    <dbReference type="NCBI Taxonomy" id="63057"/>
    <lineage>
        <taxon>Eukaryota</taxon>
        <taxon>Viridiplantae</taxon>
        <taxon>Streptophyta</taxon>
        <taxon>Embryophyta</taxon>
        <taxon>Tracheophyta</taxon>
        <taxon>Spermatophyta</taxon>
        <taxon>Magnoliopsida</taxon>
        <taxon>eudicotyledons</taxon>
        <taxon>Gunneridae</taxon>
        <taxon>Pentapetalae</taxon>
        <taxon>rosids</taxon>
        <taxon>fabids</taxon>
        <taxon>Rosales</taxon>
        <taxon>Cannabaceae</taxon>
        <taxon>Trema</taxon>
    </lineage>
</organism>
<dbReference type="Proteomes" id="UP000237000">
    <property type="component" value="Unassembled WGS sequence"/>
</dbReference>
<name>A0A2P5FV41_TREOI</name>
<evidence type="ECO:0000313" key="3">
    <source>
        <dbReference type="Proteomes" id="UP000237000"/>
    </source>
</evidence>
<evidence type="ECO:0000256" key="1">
    <source>
        <dbReference type="SAM" id="MobiDB-lite"/>
    </source>
</evidence>
<accession>A0A2P5FV41</accession>
<sequence>MGKDRRNLSSWLEVAPAPIIYPQKPSNSPSLETIAEEAEEFDKESDMGGFSSPSLNFGSLKMKSCSRF</sequence>
<dbReference type="PANTHER" id="PTHR36063:SF1">
    <property type="entry name" value="ARABIDOPSIS THALIANA GENOMIC DNA, CHROMOSOME 5, P1 CLONE:MOK16"/>
    <property type="match status" value="1"/>
</dbReference>
<keyword evidence="3" id="KW-1185">Reference proteome</keyword>
<proteinExistence type="predicted"/>
<dbReference type="AlphaFoldDB" id="A0A2P5FV41"/>
<dbReference type="InParanoid" id="A0A2P5FV41"/>
<gene>
    <name evidence="2" type="ORF">TorRG33x02_024370</name>
</gene>
<protein>
    <submittedName>
        <fullName evidence="2">Uncharacterized protein</fullName>
    </submittedName>
</protein>
<comment type="caution">
    <text evidence="2">The sequence shown here is derived from an EMBL/GenBank/DDBJ whole genome shotgun (WGS) entry which is preliminary data.</text>
</comment>
<feature type="compositionally biased region" description="Acidic residues" evidence="1">
    <location>
        <begin position="34"/>
        <end position="43"/>
    </location>
</feature>
<dbReference type="PANTHER" id="PTHR36063">
    <property type="entry name" value="ARABIDOPSIS THALIANA GENOMIC DNA, CHROMOSOME 5, P1 CLONE:MOK16"/>
    <property type="match status" value="1"/>
</dbReference>
<reference evidence="3" key="1">
    <citation type="submission" date="2016-06" db="EMBL/GenBank/DDBJ databases">
        <title>Parallel loss of symbiosis genes in relatives of nitrogen-fixing non-legume Parasponia.</title>
        <authorList>
            <person name="Van Velzen R."/>
            <person name="Holmer R."/>
            <person name="Bu F."/>
            <person name="Rutten L."/>
            <person name="Van Zeijl A."/>
            <person name="Liu W."/>
            <person name="Santuari L."/>
            <person name="Cao Q."/>
            <person name="Sharma T."/>
            <person name="Shen D."/>
            <person name="Roswanjaya Y."/>
            <person name="Wardhani T."/>
            <person name="Kalhor M.S."/>
            <person name="Jansen J."/>
            <person name="Van den Hoogen J."/>
            <person name="Gungor B."/>
            <person name="Hartog M."/>
            <person name="Hontelez J."/>
            <person name="Verver J."/>
            <person name="Yang W.-C."/>
            <person name="Schijlen E."/>
            <person name="Repin R."/>
            <person name="Schilthuizen M."/>
            <person name="Schranz E."/>
            <person name="Heidstra R."/>
            <person name="Miyata K."/>
            <person name="Fedorova E."/>
            <person name="Kohlen W."/>
            <person name="Bisseling T."/>
            <person name="Smit S."/>
            <person name="Geurts R."/>
        </authorList>
    </citation>
    <scope>NUCLEOTIDE SEQUENCE [LARGE SCALE GENOMIC DNA]</scope>
    <source>
        <strain evidence="3">cv. RG33-2</strain>
    </source>
</reference>